<protein>
    <recommendedName>
        <fullName evidence="3">DUF3006 family protein</fullName>
    </recommendedName>
</protein>
<dbReference type="Gene3D" id="6.20.120.50">
    <property type="match status" value="1"/>
</dbReference>
<dbReference type="EMBL" id="QGGL01000012">
    <property type="protein sequence ID" value="PWK10317.1"/>
    <property type="molecule type" value="Genomic_DNA"/>
</dbReference>
<keyword evidence="2" id="KW-1185">Reference proteome</keyword>
<dbReference type="InterPro" id="IPR021377">
    <property type="entry name" value="DUF3006"/>
</dbReference>
<organism evidence="1 2">
    <name type="scientific">Tumebacillus permanentifrigoris</name>
    <dbReference type="NCBI Taxonomy" id="378543"/>
    <lineage>
        <taxon>Bacteria</taxon>
        <taxon>Bacillati</taxon>
        <taxon>Bacillota</taxon>
        <taxon>Bacilli</taxon>
        <taxon>Bacillales</taxon>
        <taxon>Alicyclobacillaceae</taxon>
        <taxon>Tumebacillus</taxon>
    </lineage>
</organism>
<sequence>MRCIIDHFVGEQWAVLEFAGRQVFDFPRALLPADAVEGDVVRVATEVDAAETAKRRRAVEALASKLFTDES</sequence>
<reference evidence="1 2" key="1">
    <citation type="submission" date="2018-05" db="EMBL/GenBank/DDBJ databases">
        <title>Genomic Encyclopedia of Type Strains, Phase IV (KMG-IV): sequencing the most valuable type-strain genomes for metagenomic binning, comparative biology and taxonomic classification.</title>
        <authorList>
            <person name="Goeker M."/>
        </authorList>
    </citation>
    <scope>NUCLEOTIDE SEQUENCE [LARGE SCALE GENOMIC DNA]</scope>
    <source>
        <strain evidence="1 2">DSM 18773</strain>
    </source>
</reference>
<evidence type="ECO:0008006" key="3">
    <source>
        <dbReference type="Google" id="ProtNLM"/>
    </source>
</evidence>
<name>A0A316D7A3_9BACL</name>
<accession>A0A316D7A3</accession>
<evidence type="ECO:0000313" key="1">
    <source>
        <dbReference type="EMBL" id="PWK10317.1"/>
    </source>
</evidence>
<dbReference type="RefSeq" id="WP_109690047.1">
    <property type="nucleotide sequence ID" value="NZ_QGGL01000012.1"/>
</dbReference>
<evidence type="ECO:0000313" key="2">
    <source>
        <dbReference type="Proteomes" id="UP000245634"/>
    </source>
</evidence>
<dbReference type="Pfam" id="PF11213">
    <property type="entry name" value="DUF3006"/>
    <property type="match status" value="1"/>
</dbReference>
<gene>
    <name evidence="1" type="ORF">C7459_112139</name>
</gene>
<dbReference type="OrthoDB" id="164847at2"/>
<proteinExistence type="predicted"/>
<dbReference type="Proteomes" id="UP000245634">
    <property type="component" value="Unassembled WGS sequence"/>
</dbReference>
<comment type="caution">
    <text evidence="1">The sequence shown here is derived from an EMBL/GenBank/DDBJ whole genome shotgun (WGS) entry which is preliminary data.</text>
</comment>
<dbReference type="AlphaFoldDB" id="A0A316D7A3"/>